<evidence type="ECO:0000256" key="1">
    <source>
        <dbReference type="SAM" id="Phobius"/>
    </source>
</evidence>
<keyword evidence="1" id="KW-0812">Transmembrane</keyword>
<keyword evidence="1" id="KW-0472">Membrane</keyword>
<dbReference type="EMBL" id="KQ979999">
    <property type="protein sequence ID" value="KYN18253.1"/>
    <property type="molecule type" value="Genomic_DNA"/>
</dbReference>
<accession>A0A195DZF2</accession>
<keyword evidence="1" id="KW-1133">Transmembrane helix</keyword>
<organism evidence="2 3">
    <name type="scientific">Trachymyrmex cornetzi</name>
    <dbReference type="NCBI Taxonomy" id="471704"/>
    <lineage>
        <taxon>Eukaryota</taxon>
        <taxon>Metazoa</taxon>
        <taxon>Ecdysozoa</taxon>
        <taxon>Arthropoda</taxon>
        <taxon>Hexapoda</taxon>
        <taxon>Insecta</taxon>
        <taxon>Pterygota</taxon>
        <taxon>Neoptera</taxon>
        <taxon>Endopterygota</taxon>
        <taxon>Hymenoptera</taxon>
        <taxon>Apocrita</taxon>
        <taxon>Aculeata</taxon>
        <taxon>Formicoidea</taxon>
        <taxon>Formicidae</taxon>
        <taxon>Myrmicinae</taxon>
        <taxon>Trachymyrmex</taxon>
    </lineage>
</organism>
<keyword evidence="3" id="KW-1185">Reference proteome</keyword>
<dbReference type="Proteomes" id="UP000078492">
    <property type="component" value="Unassembled WGS sequence"/>
</dbReference>
<sequence length="121" mass="14305">MKNSFLSNNSIIFQLFSLSMVISDTLYIAYFAEMRFSREMDRDCCWNLGHSRRTQTARKQSSPWICVARTRDGNHRMHPQHPRLVRWRARCPNHSACRYTEKSLVALIGILEKKNGQIRIF</sequence>
<name>A0A195DZF2_9HYME</name>
<evidence type="ECO:0000313" key="2">
    <source>
        <dbReference type="EMBL" id="KYN18253.1"/>
    </source>
</evidence>
<reference evidence="2 3" key="1">
    <citation type="submission" date="2015-09" db="EMBL/GenBank/DDBJ databases">
        <title>Trachymyrmex cornetzi WGS genome.</title>
        <authorList>
            <person name="Nygaard S."/>
            <person name="Hu H."/>
            <person name="Boomsma J."/>
            <person name="Zhang G."/>
        </authorList>
    </citation>
    <scope>NUCLEOTIDE SEQUENCE [LARGE SCALE GENOMIC DNA]</scope>
    <source>
        <strain evidence="2">Tcor2-1</strain>
        <tissue evidence="2">Whole body</tissue>
    </source>
</reference>
<proteinExistence type="predicted"/>
<feature type="transmembrane region" description="Helical" evidence="1">
    <location>
        <begin position="12"/>
        <end position="32"/>
    </location>
</feature>
<gene>
    <name evidence="2" type="ORF">ALC57_09359</name>
</gene>
<protein>
    <submittedName>
        <fullName evidence="2">Uncharacterized protein</fullName>
    </submittedName>
</protein>
<dbReference type="AlphaFoldDB" id="A0A195DZF2"/>
<evidence type="ECO:0000313" key="3">
    <source>
        <dbReference type="Proteomes" id="UP000078492"/>
    </source>
</evidence>